<reference evidence="1 2" key="1">
    <citation type="journal article" date="2004" name="Nucleic Acids Res.">
        <title>Genome sequence of Symbiobacterium thermophilum, an uncultivable bacterium that depends on microbial commensalism.</title>
        <authorList>
            <person name="Ueda K."/>
            <person name="Yamashita A."/>
            <person name="Ishikawa J."/>
            <person name="Shimada M."/>
            <person name="Watsuji T."/>
            <person name="Morimura K."/>
            <person name="Ikeda H."/>
            <person name="Hattori M."/>
            <person name="Beppu T."/>
        </authorList>
    </citation>
    <scope>NUCLEOTIDE SEQUENCE [LARGE SCALE GENOMIC DNA]</scope>
    <source>
        <strain evidence="2">T / IAM 14863</strain>
    </source>
</reference>
<sequence length="99" mass="11109">MEQDGRRAPGRDGGGRLTEQELYFVTRALDAELLALQKNDHYAEEMADENARRLMQEHADIHHRRVRLLLGLLDAPDDITTHAKLLLQSGEGVQAGAHD</sequence>
<dbReference type="RefSeq" id="WP_011195180.1">
    <property type="nucleotide sequence ID" value="NC_006177.1"/>
</dbReference>
<proteinExistence type="predicted"/>
<accession>Q67QL0</accession>
<dbReference type="HOGENOM" id="CLU_2319086_0_0_9"/>
<gene>
    <name evidence="1" type="ordered locus">STH1048</name>
</gene>
<keyword evidence="2" id="KW-1185">Reference proteome</keyword>
<organism evidence="1 2">
    <name type="scientific">Symbiobacterium thermophilum (strain DSM 24528 / JCM 14929 / IAM 14863 / T)</name>
    <dbReference type="NCBI Taxonomy" id="292459"/>
    <lineage>
        <taxon>Bacteria</taxon>
        <taxon>Bacillati</taxon>
        <taxon>Bacillota</taxon>
        <taxon>Clostridia</taxon>
        <taxon>Eubacteriales</taxon>
        <taxon>Symbiobacteriaceae</taxon>
        <taxon>Symbiobacterium</taxon>
    </lineage>
</organism>
<dbReference type="STRING" id="292459.STH1048"/>
<name>Q67QL0_SYMTH</name>
<dbReference type="AlphaFoldDB" id="Q67QL0"/>
<dbReference type="KEGG" id="sth:STH1048"/>
<protein>
    <submittedName>
        <fullName evidence="1">Uncharacterized protein</fullName>
    </submittedName>
</protein>
<dbReference type="Proteomes" id="UP000000417">
    <property type="component" value="Chromosome"/>
</dbReference>
<dbReference type="EMBL" id="AP006840">
    <property type="protein sequence ID" value="BAD40033.1"/>
    <property type="molecule type" value="Genomic_DNA"/>
</dbReference>
<evidence type="ECO:0000313" key="2">
    <source>
        <dbReference type="Proteomes" id="UP000000417"/>
    </source>
</evidence>
<evidence type="ECO:0000313" key="1">
    <source>
        <dbReference type="EMBL" id="BAD40033.1"/>
    </source>
</evidence>